<comment type="pathway">
    <text evidence="1 8">Amino-acid biosynthesis; L-tryptophan biosynthesis; L-tryptophan from chorismate: step 5/5.</text>
</comment>
<dbReference type="InterPro" id="IPR013785">
    <property type="entry name" value="Aldolase_TIM"/>
</dbReference>
<evidence type="ECO:0000256" key="5">
    <source>
        <dbReference type="ARBA" id="ARBA00023141"/>
    </source>
</evidence>
<evidence type="ECO:0000256" key="4">
    <source>
        <dbReference type="ARBA" id="ARBA00022822"/>
    </source>
</evidence>
<dbReference type="Gene3D" id="3.20.20.70">
    <property type="entry name" value="Aldolase class I"/>
    <property type="match status" value="1"/>
</dbReference>
<evidence type="ECO:0000256" key="1">
    <source>
        <dbReference type="ARBA" id="ARBA00004733"/>
    </source>
</evidence>
<dbReference type="Proteomes" id="UP000217805">
    <property type="component" value="Chromosome"/>
</dbReference>
<dbReference type="HAMAP" id="MF_00131">
    <property type="entry name" value="Trp_synth_alpha"/>
    <property type="match status" value="1"/>
</dbReference>
<evidence type="ECO:0000313" key="11">
    <source>
        <dbReference type="Proteomes" id="UP000217805"/>
    </source>
</evidence>
<evidence type="ECO:0000256" key="7">
    <source>
        <dbReference type="ARBA" id="ARBA00049047"/>
    </source>
</evidence>
<feature type="active site" description="Proton acceptor" evidence="8">
    <location>
        <position position="57"/>
    </location>
</feature>
<dbReference type="CDD" id="cd04724">
    <property type="entry name" value="Tryptophan_synthase_alpha"/>
    <property type="match status" value="1"/>
</dbReference>
<dbReference type="EMBL" id="AP014609">
    <property type="protein sequence ID" value="BAR91970.1"/>
    <property type="molecule type" value="Genomic_DNA"/>
</dbReference>
<dbReference type="PANTHER" id="PTHR43406:SF1">
    <property type="entry name" value="TRYPTOPHAN SYNTHASE ALPHA CHAIN, CHLOROPLASTIC"/>
    <property type="match status" value="1"/>
</dbReference>
<dbReference type="EC" id="4.2.1.20" evidence="8"/>
<evidence type="ECO:0000256" key="2">
    <source>
        <dbReference type="ARBA" id="ARBA00011270"/>
    </source>
</evidence>
<keyword evidence="4 8" id="KW-0822">Tryptophan biosynthesis</keyword>
<organism evidence="10 11">
    <name type="scientific">Blattabacterium cuenoti BPAY</name>
    <dbReference type="NCBI Taxonomy" id="1457031"/>
    <lineage>
        <taxon>Bacteria</taxon>
        <taxon>Pseudomonadati</taxon>
        <taxon>Bacteroidota</taxon>
        <taxon>Flavobacteriia</taxon>
        <taxon>Flavobacteriales</taxon>
        <taxon>Blattabacteriaceae</taxon>
        <taxon>Blattabacterium</taxon>
    </lineage>
</organism>
<keyword evidence="11" id="KW-1185">Reference proteome</keyword>
<keyword evidence="6 8" id="KW-0456">Lyase</keyword>
<protein>
    <recommendedName>
        <fullName evidence="8">Tryptophan synthase alpha chain</fullName>
        <ecNumber evidence="8">4.2.1.20</ecNumber>
    </recommendedName>
</protein>
<dbReference type="Pfam" id="PF00290">
    <property type="entry name" value="Trp_syntA"/>
    <property type="match status" value="1"/>
</dbReference>
<accession>A0ABM7EYB4</accession>
<sequence>MNQIHNLFRNKNKNILCIYFTAGFPCINSTEKIIKILQNLSVDLIEIGIPYSDPLADGMIIQKSNQISLSNGMNLYLLFNQIEKIKEKIKVPIILMGYYNQFYQFGEDKFLKRCKESGISGLILPDLPVDVFLHKYQNIFEKYLLSMIFLITPKTNSDRIFMLSQISNGFLYIASSSSTTGTVNINPFGKEQISFFKRIKKLYFNIPKLIGFGIKDKKTFDLSCQYANGGIIGSSFIQSLDKNKLEESIKKYIKSIR</sequence>
<comment type="catalytic activity">
    <reaction evidence="7 8">
        <text>(1S,2R)-1-C-(indol-3-yl)glycerol 3-phosphate + L-serine = D-glyceraldehyde 3-phosphate + L-tryptophan + H2O</text>
        <dbReference type="Rhea" id="RHEA:10532"/>
        <dbReference type="ChEBI" id="CHEBI:15377"/>
        <dbReference type="ChEBI" id="CHEBI:33384"/>
        <dbReference type="ChEBI" id="CHEBI:57912"/>
        <dbReference type="ChEBI" id="CHEBI:58866"/>
        <dbReference type="ChEBI" id="CHEBI:59776"/>
        <dbReference type="EC" id="4.2.1.20"/>
    </reaction>
</comment>
<dbReference type="PROSITE" id="PS00167">
    <property type="entry name" value="TRP_SYNTHASE_ALPHA"/>
    <property type="match status" value="1"/>
</dbReference>
<reference evidence="10 11" key="1">
    <citation type="journal article" date="2015" name="Microbes Environ.">
        <title>An Efficient Strategy Developed for Next-Generation Sequencing of Endosymbiont Genomes Performed Using Crude DNA Isolated from Host Tissues: A Case Study of Blattabacterium cuenoti Inhabiting the Fat Bodies of Cockroaches.</title>
        <authorList>
            <person name="Kinjo Y."/>
            <person name="Saitoh S."/>
            <person name="Tokuda G."/>
        </authorList>
    </citation>
    <scope>NUCLEOTIDE SEQUENCE [LARGE SCALE GENOMIC DNA]</scope>
    <source>
        <strain evidence="10 11">BPAY</strain>
    </source>
</reference>
<evidence type="ECO:0000256" key="9">
    <source>
        <dbReference type="RuleBase" id="RU003662"/>
    </source>
</evidence>
<comment type="subunit">
    <text evidence="2 8">Tetramer of two alpha and two beta chains.</text>
</comment>
<comment type="function">
    <text evidence="8">The alpha subunit is responsible for the aldol cleavage of indoleglycerol phosphate to indole and glyceraldehyde 3-phosphate.</text>
</comment>
<keyword evidence="3 8" id="KW-0028">Amino-acid biosynthesis</keyword>
<evidence type="ECO:0000256" key="3">
    <source>
        <dbReference type="ARBA" id="ARBA00022605"/>
    </source>
</evidence>
<dbReference type="RefSeq" id="WP_096378585.1">
    <property type="nucleotide sequence ID" value="NZ_AP014609.1"/>
</dbReference>
<dbReference type="SUPFAM" id="SSF51366">
    <property type="entry name" value="Ribulose-phoshate binding barrel"/>
    <property type="match status" value="1"/>
</dbReference>
<dbReference type="InterPro" id="IPR018204">
    <property type="entry name" value="Trp_synthase_alpha_AS"/>
</dbReference>
<evidence type="ECO:0000256" key="6">
    <source>
        <dbReference type="ARBA" id="ARBA00023239"/>
    </source>
</evidence>
<dbReference type="InterPro" id="IPR011060">
    <property type="entry name" value="RibuloseP-bd_barrel"/>
</dbReference>
<dbReference type="PANTHER" id="PTHR43406">
    <property type="entry name" value="TRYPTOPHAN SYNTHASE, ALPHA CHAIN"/>
    <property type="match status" value="1"/>
</dbReference>
<comment type="similarity">
    <text evidence="8 9">Belongs to the TrpA family.</text>
</comment>
<keyword evidence="5 8" id="KW-0057">Aromatic amino acid biosynthesis</keyword>
<feature type="active site" description="Proton acceptor" evidence="8">
    <location>
        <position position="46"/>
    </location>
</feature>
<evidence type="ECO:0000256" key="8">
    <source>
        <dbReference type="HAMAP-Rule" id="MF_00131"/>
    </source>
</evidence>
<dbReference type="NCBIfam" id="TIGR00262">
    <property type="entry name" value="trpA"/>
    <property type="match status" value="1"/>
</dbReference>
<dbReference type="InterPro" id="IPR002028">
    <property type="entry name" value="Trp_synthase_suA"/>
</dbReference>
<gene>
    <name evidence="8 10" type="primary">trpA</name>
    <name evidence="10" type="ORF">BPAY_219</name>
</gene>
<evidence type="ECO:0000313" key="10">
    <source>
        <dbReference type="EMBL" id="BAR91970.1"/>
    </source>
</evidence>
<name>A0ABM7EYB4_9FLAO</name>
<proteinExistence type="inferred from homology"/>